<proteinExistence type="predicted"/>
<keyword evidence="1" id="KW-0456">Lyase</keyword>
<dbReference type="RefSeq" id="WP_133909112.1">
    <property type="nucleotide sequence ID" value="NZ_SOCP01000030.1"/>
</dbReference>
<organism evidence="1 2">
    <name type="scientific">Actinophytocola oryzae</name>
    <dbReference type="NCBI Taxonomy" id="502181"/>
    <lineage>
        <taxon>Bacteria</taxon>
        <taxon>Bacillati</taxon>
        <taxon>Actinomycetota</taxon>
        <taxon>Actinomycetes</taxon>
        <taxon>Pseudonocardiales</taxon>
        <taxon>Pseudonocardiaceae</taxon>
    </lineage>
</organism>
<name>A0A4R7UTS5_9PSEU</name>
<reference evidence="1 2" key="1">
    <citation type="submission" date="2019-03" db="EMBL/GenBank/DDBJ databases">
        <title>Genomic Encyclopedia of Archaeal and Bacterial Type Strains, Phase II (KMG-II): from individual species to whole genera.</title>
        <authorList>
            <person name="Goeker M."/>
        </authorList>
    </citation>
    <scope>NUCLEOTIDE SEQUENCE [LARGE SCALE GENOMIC DNA]</scope>
    <source>
        <strain evidence="1 2">DSM 45499</strain>
    </source>
</reference>
<accession>A0A4R7UTS5</accession>
<comment type="caution">
    <text evidence="1">The sequence shown here is derived from an EMBL/GenBank/DDBJ whole genome shotgun (WGS) entry which is preliminary data.</text>
</comment>
<evidence type="ECO:0000313" key="2">
    <source>
        <dbReference type="Proteomes" id="UP000294927"/>
    </source>
</evidence>
<dbReference type="Proteomes" id="UP000294927">
    <property type="component" value="Unassembled WGS sequence"/>
</dbReference>
<dbReference type="OrthoDB" id="9785699at2"/>
<gene>
    <name evidence="1" type="ORF">CLV71_13031</name>
</gene>
<dbReference type="GO" id="GO:0016829">
    <property type="term" value="F:lyase activity"/>
    <property type="evidence" value="ECO:0007669"/>
    <property type="project" value="UniProtKB-KW"/>
</dbReference>
<dbReference type="EMBL" id="SOCP01000030">
    <property type="protein sequence ID" value="TDV36825.1"/>
    <property type="molecule type" value="Genomic_DNA"/>
</dbReference>
<evidence type="ECO:0000313" key="1">
    <source>
        <dbReference type="EMBL" id="TDV36825.1"/>
    </source>
</evidence>
<dbReference type="AlphaFoldDB" id="A0A4R7UTS5"/>
<sequence length="266" mass="29153">MTSGDSPPDGPRVLGSGLWAGGGACRFDCVYCFASDPTYQPGPSLYEEDFGVDARGGVIQLSYDTELFHNPGPALRALSTLSTRGSDITFATKMNLPESILTRLRELGEDMRTRGNVLSVMVSMPLWSSSERLEHAVAPVHLRVALVGRLRAAGLHPFVGIRPILPEPFLTDSDIGRIIDATVADSHGYILGPYWFRTDRLGLAELDVSLRRAPVPWLDDRPEWWLYEDKAREDAIRERITAAGGRCYARSADVVTAIRKSLAAPG</sequence>
<protein>
    <submittedName>
        <fullName evidence="1">DNA repair photolyase</fullName>
    </submittedName>
</protein>
<keyword evidence="2" id="KW-1185">Reference proteome</keyword>